<comment type="caution">
    <text evidence="1">The sequence shown here is derived from an EMBL/GenBank/DDBJ whole genome shotgun (WGS) entry which is preliminary data.</text>
</comment>
<keyword evidence="2" id="KW-1185">Reference proteome</keyword>
<evidence type="ECO:0000313" key="1">
    <source>
        <dbReference type="EMBL" id="EPZ14158.1"/>
    </source>
</evidence>
<accession>T0AU50</accession>
<dbReference type="Proteomes" id="UP000015455">
    <property type="component" value="Unassembled WGS sequence"/>
</dbReference>
<dbReference type="EMBL" id="ATJV01000092">
    <property type="protein sequence ID" value="EPZ14158.1"/>
    <property type="molecule type" value="Genomic_DNA"/>
</dbReference>
<gene>
    <name evidence="1" type="ORF">M622_06180</name>
</gene>
<dbReference type="STRING" id="1348657.M622_06180"/>
<protein>
    <submittedName>
        <fullName evidence="1">Uncharacterized protein</fullName>
    </submittedName>
</protein>
<organism evidence="1 2">
    <name type="scientific">Thauera terpenica 58Eu</name>
    <dbReference type="NCBI Taxonomy" id="1348657"/>
    <lineage>
        <taxon>Bacteria</taxon>
        <taxon>Pseudomonadati</taxon>
        <taxon>Pseudomonadota</taxon>
        <taxon>Betaproteobacteria</taxon>
        <taxon>Rhodocyclales</taxon>
        <taxon>Zoogloeaceae</taxon>
        <taxon>Thauera</taxon>
    </lineage>
</organism>
<evidence type="ECO:0000313" key="2">
    <source>
        <dbReference type="Proteomes" id="UP000015455"/>
    </source>
</evidence>
<proteinExistence type="predicted"/>
<name>T0AU50_9RHOO</name>
<reference evidence="1 2" key="1">
    <citation type="submission" date="2013-06" db="EMBL/GenBank/DDBJ databases">
        <title>Draft genome sequence of Thauera terpenica.</title>
        <authorList>
            <person name="Liu B."/>
            <person name="Frostegard A.H."/>
            <person name="Shapleigh J.P."/>
        </authorList>
    </citation>
    <scope>NUCLEOTIDE SEQUENCE [LARGE SCALE GENOMIC DNA]</scope>
    <source>
        <strain evidence="1 2">58Eu</strain>
    </source>
</reference>
<sequence>MLMLSLFYRNPIQACLPIRGKQSQHLFAGQMVPVLLLRVAHL</sequence>
<dbReference type="AlphaFoldDB" id="T0AU50"/>